<organism evidence="2 3">
    <name type="scientific">Protopolystoma xenopodis</name>
    <dbReference type="NCBI Taxonomy" id="117903"/>
    <lineage>
        <taxon>Eukaryota</taxon>
        <taxon>Metazoa</taxon>
        <taxon>Spiralia</taxon>
        <taxon>Lophotrochozoa</taxon>
        <taxon>Platyhelminthes</taxon>
        <taxon>Monogenea</taxon>
        <taxon>Polyopisthocotylea</taxon>
        <taxon>Polystomatidea</taxon>
        <taxon>Polystomatidae</taxon>
        <taxon>Protopolystoma</taxon>
    </lineage>
</organism>
<evidence type="ECO:0000313" key="2">
    <source>
        <dbReference type="EMBL" id="VEL09249.1"/>
    </source>
</evidence>
<dbReference type="Proteomes" id="UP000784294">
    <property type="component" value="Unassembled WGS sequence"/>
</dbReference>
<dbReference type="OrthoDB" id="10254377at2759"/>
<dbReference type="EMBL" id="CAAALY010005853">
    <property type="protein sequence ID" value="VEL09249.1"/>
    <property type="molecule type" value="Genomic_DNA"/>
</dbReference>
<dbReference type="AlphaFoldDB" id="A0A448WDP3"/>
<sequence>MMDESPARFHPKRGRRSRGLRQPERRIKAKQLQYSGIQPTFSGEVDIRISSSCTFIRKESSLTMLTVEINRKPVSLRIYNVPTDIRMLASPELEGYLP</sequence>
<reference evidence="2" key="1">
    <citation type="submission" date="2018-11" db="EMBL/GenBank/DDBJ databases">
        <authorList>
            <consortium name="Pathogen Informatics"/>
        </authorList>
    </citation>
    <scope>NUCLEOTIDE SEQUENCE</scope>
</reference>
<gene>
    <name evidence="2" type="ORF">PXEA_LOCUS2689</name>
</gene>
<proteinExistence type="predicted"/>
<name>A0A448WDP3_9PLAT</name>
<feature type="compositionally biased region" description="Basic residues" evidence="1">
    <location>
        <begin position="9"/>
        <end position="19"/>
    </location>
</feature>
<feature type="region of interest" description="Disordered" evidence="1">
    <location>
        <begin position="1"/>
        <end position="27"/>
    </location>
</feature>
<protein>
    <submittedName>
        <fullName evidence="2">Uncharacterized protein</fullName>
    </submittedName>
</protein>
<evidence type="ECO:0000313" key="3">
    <source>
        <dbReference type="Proteomes" id="UP000784294"/>
    </source>
</evidence>
<accession>A0A448WDP3</accession>
<evidence type="ECO:0000256" key="1">
    <source>
        <dbReference type="SAM" id="MobiDB-lite"/>
    </source>
</evidence>
<comment type="caution">
    <text evidence="2">The sequence shown here is derived from an EMBL/GenBank/DDBJ whole genome shotgun (WGS) entry which is preliminary data.</text>
</comment>
<keyword evidence="3" id="KW-1185">Reference proteome</keyword>